<reference evidence="12 13" key="1">
    <citation type="submission" date="2020-03" db="EMBL/GenBank/DDBJ databases">
        <authorList>
            <person name="Wang L."/>
            <person name="He N."/>
            <person name="Li Y."/>
            <person name="Fang Y."/>
            <person name="Zhang F."/>
        </authorList>
    </citation>
    <scope>NUCLEOTIDE SEQUENCE [LARGE SCALE GENOMIC DNA]</scope>
    <source>
        <strain evidence="12 13">36D10-4-7</strain>
    </source>
</reference>
<keyword evidence="9" id="KW-0812">Transmembrane</keyword>
<organism evidence="12 13">
    <name type="scientific">Sphingomonas corticis</name>
    <dbReference type="NCBI Taxonomy" id="2722791"/>
    <lineage>
        <taxon>Bacteria</taxon>
        <taxon>Pseudomonadati</taxon>
        <taxon>Pseudomonadota</taxon>
        <taxon>Alphaproteobacteria</taxon>
        <taxon>Sphingomonadales</taxon>
        <taxon>Sphingomonadaceae</taxon>
        <taxon>Sphingomonas</taxon>
    </lineage>
</organism>
<feature type="transmembrane region" description="Helical" evidence="9">
    <location>
        <begin position="425"/>
        <end position="444"/>
    </location>
</feature>
<keyword evidence="5" id="KW-0926">Vacuole</keyword>
<dbReference type="Proteomes" id="UP000732399">
    <property type="component" value="Unassembled WGS sequence"/>
</dbReference>
<evidence type="ECO:0000313" key="13">
    <source>
        <dbReference type="Proteomes" id="UP000732399"/>
    </source>
</evidence>
<evidence type="ECO:0000313" key="12">
    <source>
        <dbReference type="EMBL" id="NJR77089.1"/>
    </source>
</evidence>
<keyword evidence="6 9" id="KW-1133">Transmembrane helix</keyword>
<keyword evidence="9" id="KW-0472">Membrane</keyword>
<keyword evidence="7" id="KW-0325">Glycoprotein</keyword>
<feature type="transmembrane region" description="Helical" evidence="9">
    <location>
        <begin position="499"/>
        <end position="516"/>
    </location>
</feature>
<sequence length="558" mass="57631">MRNWFAMVIALAGAALLAVLATTPPRAAPSDAPAREFSAGRAMRDVRAIARAPHPTGSAENARVRAYLTRRLQALGMEVRPLRSTLSASGRRKLDRWRGRPAPAPAVVSLVATMRGRDRRLPAVLLMAHFDSVWGSPGAADDASGVAAALEVARAVRTAGPPRRDLMLLLTDGEELGLEGARAFFSADPARTRVGSVINLESRGGGGRAAMFETGRGNGEGMRLFARAVGGPVATSLSAFIYERLPNSTDFTPAKKGGWQGWNFAFIGRAGYYHSPLSTPAIVDTGAVQDMGGQVLDLTRALLAAPTLPRAAPDRTFFDAYGLFLVGYPAALGWLWLAIGIAGYAVAARRDLAAVPRGAGAMVALVVLAAAALTLLNLLSGADGPVNYYDRLAAVPRLQAQALVACGAALACVAAFVLRRPATPGIVAGAALPLALLGLLAQAAAPTASYPLAIPLMLGGLAAGAGWRWLSPAVAALVVGYVLGFGFFLMQAVGPTTPQAALLPLAIAASALLPLAGPVRRRIALTLAAMLLVAAAGVALSVRLDAMAPSVAVYSNDK</sequence>
<dbReference type="EMBL" id="JAAVJH010000001">
    <property type="protein sequence ID" value="NJR77089.1"/>
    <property type="molecule type" value="Genomic_DNA"/>
</dbReference>
<evidence type="ECO:0000259" key="11">
    <source>
        <dbReference type="Pfam" id="PF04389"/>
    </source>
</evidence>
<evidence type="ECO:0000256" key="5">
    <source>
        <dbReference type="ARBA" id="ARBA00022554"/>
    </source>
</evidence>
<feature type="domain" description="Peptidase M28" evidence="11">
    <location>
        <begin position="110"/>
        <end position="297"/>
    </location>
</feature>
<dbReference type="Gene3D" id="3.40.630.10">
    <property type="entry name" value="Zn peptidases"/>
    <property type="match status" value="1"/>
</dbReference>
<comment type="similarity">
    <text evidence="3">Belongs to the peptidase M28 family.</text>
</comment>
<dbReference type="RefSeq" id="WP_168132601.1">
    <property type="nucleotide sequence ID" value="NZ_JAAVJH010000001.1"/>
</dbReference>
<evidence type="ECO:0000256" key="1">
    <source>
        <dbReference type="ARBA" id="ARBA00003273"/>
    </source>
</evidence>
<feature type="transmembrane region" description="Helical" evidence="9">
    <location>
        <begin position="359"/>
        <end position="380"/>
    </location>
</feature>
<feature type="transmembrane region" description="Helical" evidence="9">
    <location>
        <begin position="474"/>
        <end position="493"/>
    </location>
</feature>
<evidence type="ECO:0000256" key="3">
    <source>
        <dbReference type="ARBA" id="ARBA00010918"/>
    </source>
</evidence>
<comment type="function">
    <text evidence="1">May be involved in vacuolar sorting and osmoregulation.</text>
</comment>
<feature type="transmembrane region" description="Helical" evidence="9">
    <location>
        <begin position="400"/>
        <end position="418"/>
    </location>
</feature>
<evidence type="ECO:0000256" key="8">
    <source>
        <dbReference type="ARBA" id="ARBA00031512"/>
    </source>
</evidence>
<evidence type="ECO:0000256" key="4">
    <source>
        <dbReference type="ARBA" id="ARBA00017435"/>
    </source>
</evidence>
<proteinExistence type="inferred from homology"/>
<comment type="caution">
    <text evidence="12">The sequence shown here is derived from an EMBL/GenBank/DDBJ whole genome shotgun (WGS) entry which is preliminary data.</text>
</comment>
<feature type="transmembrane region" description="Helical" evidence="9">
    <location>
        <begin position="523"/>
        <end position="542"/>
    </location>
</feature>
<feature type="transmembrane region" description="Helical" evidence="9">
    <location>
        <begin position="320"/>
        <end position="347"/>
    </location>
</feature>
<evidence type="ECO:0000256" key="6">
    <source>
        <dbReference type="ARBA" id="ARBA00022989"/>
    </source>
</evidence>
<comment type="subcellular location">
    <subcellularLocation>
        <location evidence="2">Vacuole membrane</location>
        <topology evidence="2">Multi-pass membrane protein</topology>
    </subcellularLocation>
</comment>
<gene>
    <name evidence="12" type="ORF">HBH26_00485</name>
</gene>
<feature type="signal peptide" evidence="10">
    <location>
        <begin position="1"/>
        <end position="27"/>
    </location>
</feature>
<dbReference type="SUPFAM" id="SSF53187">
    <property type="entry name" value="Zn-dependent exopeptidases"/>
    <property type="match status" value="1"/>
</dbReference>
<evidence type="ECO:0000256" key="10">
    <source>
        <dbReference type="SAM" id="SignalP"/>
    </source>
</evidence>
<evidence type="ECO:0000256" key="2">
    <source>
        <dbReference type="ARBA" id="ARBA00004128"/>
    </source>
</evidence>
<protein>
    <recommendedName>
        <fullName evidence="4">Vacuolar membrane protease</fullName>
    </recommendedName>
    <alternativeName>
        <fullName evidence="8">FXNA-related family protease 1</fullName>
    </alternativeName>
</protein>
<evidence type="ECO:0000256" key="7">
    <source>
        <dbReference type="ARBA" id="ARBA00023180"/>
    </source>
</evidence>
<feature type="chain" id="PRO_5046246378" description="Vacuolar membrane protease" evidence="10">
    <location>
        <begin position="28"/>
        <end position="558"/>
    </location>
</feature>
<dbReference type="Pfam" id="PF04389">
    <property type="entry name" value="Peptidase_M28"/>
    <property type="match status" value="1"/>
</dbReference>
<dbReference type="InterPro" id="IPR007484">
    <property type="entry name" value="Peptidase_M28"/>
</dbReference>
<keyword evidence="10" id="KW-0732">Signal</keyword>
<name>A0ABX1CGE7_9SPHN</name>
<keyword evidence="13" id="KW-1185">Reference proteome</keyword>
<dbReference type="PANTHER" id="PTHR12147:SF58">
    <property type="entry name" value="VACUOLAR MEMBRANE PROTEASE"/>
    <property type="match status" value="1"/>
</dbReference>
<dbReference type="PANTHER" id="PTHR12147">
    <property type="entry name" value="METALLOPEPTIDASE M28 FAMILY MEMBER"/>
    <property type="match status" value="1"/>
</dbReference>
<evidence type="ECO:0000256" key="9">
    <source>
        <dbReference type="SAM" id="Phobius"/>
    </source>
</evidence>
<accession>A0ABX1CGE7</accession>
<dbReference type="InterPro" id="IPR045175">
    <property type="entry name" value="M28_fam"/>
</dbReference>